<evidence type="ECO:0000313" key="4">
    <source>
        <dbReference type="Proteomes" id="UP000550787"/>
    </source>
</evidence>
<dbReference type="InterPro" id="IPR041219">
    <property type="entry name" value="Phage_lysozyme2"/>
</dbReference>
<feature type="domain" description="Phage tail lysozyme" evidence="2">
    <location>
        <begin position="447"/>
        <end position="577"/>
    </location>
</feature>
<accession>A0A7W4NG92</accession>
<protein>
    <submittedName>
        <fullName evidence="3">Phage tail protein</fullName>
    </submittedName>
</protein>
<dbReference type="Pfam" id="PF18013">
    <property type="entry name" value="Phage_lysozyme2"/>
    <property type="match status" value="1"/>
</dbReference>
<dbReference type="RefSeq" id="WP_183116078.1">
    <property type="nucleotide sequence ID" value="NZ_JABEQG010000026.1"/>
</dbReference>
<sequence>MANVGAKVTISAVDRVSAIVDRINGRLDRMRAPVDRLRSSFGRFARLSGLSALNNGMTRVGRSALGAFRTMGQIVPVLGTITSAASVAGLYRLSSAWAQFGTQLRTAARAMGMAPDRLHAMRNAAQLAGGSGDAMGNALQQLSTTRWEAANGFAPEAAAQFQALGISLRELQTMAPDKMFERIAHRIRDIHDPAARTIAAMQIFGGTAQGLMPIFQQTEREYQANIRLAERYGVVNARGADAAASLQRSMTGLGMAVEGFGNSVAEAVEPALRPVIDQMSEWIAANRQWIAQDIAGYVGRFMAWLRNGGWQQIKSDIHGVYDEVTHIVDQLGGWQKAGRDALIVMGALYAAPVLGGLAQVAAAVVSIGTALSGVSVAAATTRLGLAGVLAGGGGYLINRGINRMDPRAEGRADNWAVNNIPGWSWLDNALTGMSYDRQNTRRRFYAAQNFRDYFVQQGWSPAQAEGLVAGFDRESGFDFRRSGDHGAAFGIGQWHAPRQADFKRLFGHDIHQSRLSEQLAFVQWELTHTYAQAGHALRGARTAEESAGLSSGLYFRPADHDGEIARRGALAAQWHAALNASSGETVTVPSGNVNGPPPDAGRQQVEVVIRHENAPPGSTVRAESSSPGLRVSSITQSRAMSPELSGGGL</sequence>
<feature type="compositionally biased region" description="Polar residues" evidence="1">
    <location>
        <begin position="621"/>
        <end position="639"/>
    </location>
</feature>
<dbReference type="Gene3D" id="1.10.530.10">
    <property type="match status" value="1"/>
</dbReference>
<comment type="caution">
    <text evidence="3">The sequence shown here is derived from an EMBL/GenBank/DDBJ whole genome shotgun (WGS) entry which is preliminary data.</text>
</comment>
<reference evidence="3 4" key="1">
    <citation type="submission" date="2020-04" db="EMBL/GenBank/DDBJ databases">
        <title>Description of novel Gluconacetobacter.</title>
        <authorList>
            <person name="Sombolestani A."/>
        </authorList>
    </citation>
    <scope>NUCLEOTIDE SEQUENCE [LARGE SCALE GENOMIC DNA]</scope>
    <source>
        <strain evidence="3 4">LMG 7603</strain>
    </source>
</reference>
<feature type="region of interest" description="Disordered" evidence="1">
    <location>
        <begin position="612"/>
        <end position="649"/>
    </location>
</feature>
<evidence type="ECO:0000259" key="2">
    <source>
        <dbReference type="Pfam" id="PF18013"/>
    </source>
</evidence>
<dbReference type="Proteomes" id="UP000550787">
    <property type="component" value="Unassembled WGS sequence"/>
</dbReference>
<proteinExistence type="predicted"/>
<gene>
    <name evidence="3" type="ORF">HLH33_12900</name>
</gene>
<evidence type="ECO:0000313" key="3">
    <source>
        <dbReference type="EMBL" id="MBB2157197.1"/>
    </source>
</evidence>
<name>A0A7W4NG92_GLUDI</name>
<organism evidence="3 4">
    <name type="scientific">Gluconacetobacter diazotrophicus</name>
    <name type="common">Acetobacter diazotrophicus</name>
    <dbReference type="NCBI Taxonomy" id="33996"/>
    <lineage>
        <taxon>Bacteria</taxon>
        <taxon>Pseudomonadati</taxon>
        <taxon>Pseudomonadota</taxon>
        <taxon>Alphaproteobacteria</taxon>
        <taxon>Acetobacterales</taxon>
        <taxon>Acetobacteraceae</taxon>
        <taxon>Gluconacetobacter</taxon>
    </lineage>
</organism>
<dbReference type="AlphaFoldDB" id="A0A7W4NG92"/>
<evidence type="ECO:0000256" key="1">
    <source>
        <dbReference type="SAM" id="MobiDB-lite"/>
    </source>
</evidence>
<dbReference type="EMBL" id="JABEQG010000026">
    <property type="protein sequence ID" value="MBB2157197.1"/>
    <property type="molecule type" value="Genomic_DNA"/>
</dbReference>